<dbReference type="AlphaFoldDB" id="H0EHY1"/>
<evidence type="ECO:0000256" key="1">
    <source>
        <dbReference type="ARBA" id="ARBA00022801"/>
    </source>
</evidence>
<dbReference type="InParanoid" id="H0EHY1"/>
<keyword evidence="3" id="KW-1185">Reference proteome</keyword>
<accession>H0EHY1</accession>
<dbReference type="HOGENOM" id="CLU_1396460_0_0_1"/>
<evidence type="ECO:0000313" key="2">
    <source>
        <dbReference type="EMBL" id="EHL01774.1"/>
    </source>
</evidence>
<organism evidence="2 3">
    <name type="scientific">Glarea lozoyensis (strain ATCC 74030 / MF5533)</name>
    <dbReference type="NCBI Taxonomy" id="1104152"/>
    <lineage>
        <taxon>Eukaryota</taxon>
        <taxon>Fungi</taxon>
        <taxon>Dikarya</taxon>
        <taxon>Ascomycota</taxon>
        <taxon>Pezizomycotina</taxon>
        <taxon>Leotiomycetes</taxon>
        <taxon>Helotiales</taxon>
        <taxon>Helotiaceae</taxon>
        <taxon>Glarea</taxon>
    </lineage>
</organism>
<gene>
    <name evidence="2" type="ORF">M7I_2124</name>
</gene>
<dbReference type="GO" id="GO:0005811">
    <property type="term" value="C:lipid droplet"/>
    <property type="evidence" value="ECO:0007669"/>
    <property type="project" value="InterPro"/>
</dbReference>
<dbReference type="Pfam" id="PF10230">
    <property type="entry name" value="LIDHydrolase"/>
    <property type="match status" value="1"/>
</dbReference>
<dbReference type="OrthoDB" id="448051at2759"/>
<name>H0EHY1_GLAL7</name>
<dbReference type="PANTHER" id="PTHR13390">
    <property type="entry name" value="LIPASE"/>
    <property type="match status" value="1"/>
</dbReference>
<comment type="caution">
    <text evidence="2">The sequence shown here is derived from an EMBL/GenBank/DDBJ whole genome shotgun (WGS) entry which is preliminary data.</text>
</comment>
<dbReference type="InterPro" id="IPR019363">
    <property type="entry name" value="LDAH"/>
</dbReference>
<reference evidence="2 3" key="1">
    <citation type="journal article" date="2012" name="Eukaryot. Cell">
        <title>Genome sequence of the fungus Glarea lozoyensis: the first genome sequence of a species from the Helotiaceae family.</title>
        <authorList>
            <person name="Youssar L."/>
            <person name="Gruening B.A."/>
            <person name="Erxleben A."/>
            <person name="Guenther S."/>
            <person name="Huettel W."/>
        </authorList>
    </citation>
    <scope>NUCLEOTIDE SEQUENCE [LARGE SCALE GENOMIC DNA]</scope>
    <source>
        <strain evidence="3">ATCC 74030 / MF5533</strain>
    </source>
</reference>
<dbReference type="PANTHER" id="PTHR13390:SF0">
    <property type="entry name" value="LIPID DROPLET-ASSOCIATED HYDROLASE"/>
    <property type="match status" value="1"/>
</dbReference>
<dbReference type="GO" id="GO:0016298">
    <property type="term" value="F:lipase activity"/>
    <property type="evidence" value="ECO:0007669"/>
    <property type="project" value="InterPro"/>
</dbReference>
<protein>
    <submittedName>
        <fullName evidence="2">Uncharacterized protein</fullName>
    </submittedName>
</protein>
<dbReference type="EMBL" id="AGUE01000044">
    <property type="protein sequence ID" value="EHL01774.1"/>
    <property type="molecule type" value="Genomic_DNA"/>
</dbReference>
<dbReference type="Proteomes" id="UP000005446">
    <property type="component" value="Unassembled WGS sequence"/>
</dbReference>
<evidence type="ECO:0000313" key="3">
    <source>
        <dbReference type="Proteomes" id="UP000005446"/>
    </source>
</evidence>
<dbReference type="GO" id="GO:0019915">
    <property type="term" value="P:lipid storage"/>
    <property type="evidence" value="ECO:0007669"/>
    <property type="project" value="InterPro"/>
</dbReference>
<proteinExistence type="predicted"/>
<sequence>MALEIVQRLRKRSSPIKIRAAILLFATVTHIAKSPNGLRFTRLFKIPGFAKRVSTAAKTLVDLTPTRTLRWLVGVFARMPDEAAGKITRYLKSRMGIWQTFSLADEEMKQISEDRWDEEVWGVENKGLETTDQAPKLIFYFGKEHEARATQTPAQNQTQRDYSRESRGMGWRYRRDEMIAIGDLAENVLLYRADV</sequence>
<keyword evidence="1" id="KW-0378">Hydrolase</keyword>